<comment type="caution">
    <text evidence="1">The sequence shown here is derived from an EMBL/GenBank/DDBJ whole genome shotgun (WGS) entry which is preliminary data.</text>
</comment>
<protein>
    <submittedName>
        <fullName evidence="1">Uncharacterized protein</fullName>
    </submittedName>
</protein>
<keyword evidence="2" id="KW-1185">Reference proteome</keyword>
<proteinExistence type="predicted"/>
<dbReference type="RefSeq" id="WP_184063474.1">
    <property type="nucleotide sequence ID" value="NZ_JACHNZ010000001.1"/>
</dbReference>
<reference evidence="1 2" key="1">
    <citation type="submission" date="2020-08" db="EMBL/GenBank/DDBJ databases">
        <title>Genomic Encyclopedia of Type Strains, Phase IV (KMG-IV): sequencing the most valuable type-strain genomes for metagenomic binning, comparative biology and taxonomic classification.</title>
        <authorList>
            <person name="Goeker M."/>
        </authorList>
    </citation>
    <scope>NUCLEOTIDE SEQUENCE [LARGE SCALE GENOMIC DNA]</scope>
    <source>
        <strain evidence="1 2">DSM 17328</strain>
    </source>
</reference>
<dbReference type="Proteomes" id="UP000566324">
    <property type="component" value="Unassembled WGS sequence"/>
</dbReference>
<name>A0A7W7B008_9SPHN</name>
<dbReference type="EMBL" id="JACHNZ010000001">
    <property type="protein sequence ID" value="MBB4630495.1"/>
    <property type="molecule type" value="Genomic_DNA"/>
</dbReference>
<gene>
    <name evidence="1" type="ORF">GGQ98_000096</name>
</gene>
<dbReference type="AlphaFoldDB" id="A0A7W7B008"/>
<organism evidence="1 2">
    <name type="scientific">Sphingosinicella soli</name>
    <dbReference type="NCBI Taxonomy" id="333708"/>
    <lineage>
        <taxon>Bacteria</taxon>
        <taxon>Pseudomonadati</taxon>
        <taxon>Pseudomonadota</taxon>
        <taxon>Alphaproteobacteria</taxon>
        <taxon>Sphingomonadales</taxon>
        <taxon>Sphingosinicellaceae</taxon>
        <taxon>Sphingosinicella</taxon>
    </lineage>
</organism>
<evidence type="ECO:0000313" key="1">
    <source>
        <dbReference type="EMBL" id="MBB4630495.1"/>
    </source>
</evidence>
<sequence length="83" mass="8756">MVAHNHNFAADYATSTSVSLLDALIDAMTLARPGKDASIFATDIKRLGDGAARAAYELGGLLDEPAAPVQAPSVRNYTPRQAR</sequence>
<accession>A0A7W7B008</accession>
<evidence type="ECO:0000313" key="2">
    <source>
        <dbReference type="Proteomes" id="UP000566324"/>
    </source>
</evidence>